<organism evidence="3 4">
    <name type="scientific">Saccharopolyspora erythraea</name>
    <name type="common">Streptomyces erythraeus</name>
    <dbReference type="NCBI Taxonomy" id="1836"/>
    <lineage>
        <taxon>Bacteria</taxon>
        <taxon>Bacillati</taxon>
        <taxon>Actinomycetota</taxon>
        <taxon>Actinomycetes</taxon>
        <taxon>Pseudonocardiales</taxon>
        <taxon>Pseudonocardiaceae</taxon>
        <taxon>Saccharopolyspora</taxon>
    </lineage>
</organism>
<dbReference type="Proteomes" id="UP001500729">
    <property type="component" value="Unassembled WGS sequence"/>
</dbReference>
<dbReference type="InterPro" id="IPR023631">
    <property type="entry name" value="Amidase_dom"/>
</dbReference>
<dbReference type="InterPro" id="IPR036928">
    <property type="entry name" value="AS_sf"/>
</dbReference>
<keyword evidence="4" id="KW-1185">Reference proteome</keyword>
<dbReference type="PANTHER" id="PTHR11895">
    <property type="entry name" value="TRANSAMIDASE"/>
    <property type="match status" value="1"/>
</dbReference>
<dbReference type="InterPro" id="IPR000120">
    <property type="entry name" value="Amidase"/>
</dbReference>
<sequence>MSASVTGLAARLRSSGTTATELVARALDAARNSATGAFVELLPERAAQDAAVADRELAGGTDRGPLHGIPVAVKDNIDVAGAWTRCGTRDLGHHCAERDAAIVSRLRDAGAVVIGKTRTHELAWGMVTPGCRNPLDPARITGGSSGGSAAAVAEGVVPVALGTDTGGSIRNPAALCGVVGIKAGVGTLPTDGVAPLAPTQDAPGVLGATVSDCRVALTVLGAEPSGPPVRRVGVIRDHWARRVEPPVAAAIDDAVLRLREAGVEAVEVAVRNSDLAMAASYVIMLAESARHWWPADPDQVGPQVRDVLRLGARVADADYRRALAVRRSIIAGLDDAFGQVDALLMASSPVLASRIGDELTGCAGRMLPVQAAHASATSLASVSGVPALSVPGLPGPEGLPTGVQFLAPTTDPLLRCAELLERGRGDAENG</sequence>
<dbReference type="SUPFAM" id="SSF75304">
    <property type="entry name" value="Amidase signature (AS) enzymes"/>
    <property type="match status" value="1"/>
</dbReference>
<dbReference type="PROSITE" id="PS00571">
    <property type="entry name" value="AMIDASES"/>
    <property type="match status" value="1"/>
</dbReference>
<gene>
    <name evidence="3" type="ORF">GCM10009533_47490</name>
</gene>
<dbReference type="Gene3D" id="3.90.1300.10">
    <property type="entry name" value="Amidase signature (AS) domain"/>
    <property type="match status" value="1"/>
</dbReference>
<proteinExistence type="inferred from homology"/>
<evidence type="ECO:0000259" key="2">
    <source>
        <dbReference type="Pfam" id="PF01425"/>
    </source>
</evidence>
<evidence type="ECO:0000313" key="3">
    <source>
        <dbReference type="EMBL" id="GAA0542991.1"/>
    </source>
</evidence>
<accession>A0ABN1DH27</accession>
<dbReference type="RefSeq" id="WP_009946688.1">
    <property type="nucleotide sequence ID" value="NZ_BAAAGS010000035.1"/>
</dbReference>
<dbReference type="InterPro" id="IPR020556">
    <property type="entry name" value="Amidase_CS"/>
</dbReference>
<protein>
    <submittedName>
        <fullName evidence="3">Amidase</fullName>
    </submittedName>
</protein>
<evidence type="ECO:0000313" key="4">
    <source>
        <dbReference type="Proteomes" id="UP001500729"/>
    </source>
</evidence>
<name>A0ABN1DH27_SACER</name>
<comment type="similarity">
    <text evidence="1">Belongs to the amidase family.</text>
</comment>
<dbReference type="Pfam" id="PF01425">
    <property type="entry name" value="Amidase"/>
    <property type="match status" value="1"/>
</dbReference>
<evidence type="ECO:0000256" key="1">
    <source>
        <dbReference type="ARBA" id="ARBA00009199"/>
    </source>
</evidence>
<feature type="domain" description="Amidase" evidence="2">
    <location>
        <begin position="22"/>
        <end position="410"/>
    </location>
</feature>
<dbReference type="EMBL" id="BAAAGS010000035">
    <property type="protein sequence ID" value="GAA0542991.1"/>
    <property type="molecule type" value="Genomic_DNA"/>
</dbReference>
<reference evidence="3 4" key="1">
    <citation type="journal article" date="2019" name="Int. J. Syst. Evol. Microbiol.">
        <title>The Global Catalogue of Microorganisms (GCM) 10K type strain sequencing project: providing services to taxonomists for standard genome sequencing and annotation.</title>
        <authorList>
            <consortium name="The Broad Institute Genomics Platform"/>
            <consortium name="The Broad Institute Genome Sequencing Center for Infectious Disease"/>
            <person name="Wu L."/>
            <person name="Ma J."/>
        </authorList>
    </citation>
    <scope>NUCLEOTIDE SEQUENCE [LARGE SCALE GENOMIC DNA]</scope>
    <source>
        <strain evidence="3 4">JCM 10303</strain>
    </source>
</reference>
<comment type="caution">
    <text evidence="3">The sequence shown here is derived from an EMBL/GenBank/DDBJ whole genome shotgun (WGS) entry which is preliminary data.</text>
</comment>
<dbReference type="PANTHER" id="PTHR11895:SF7">
    <property type="entry name" value="GLUTAMYL-TRNA(GLN) AMIDOTRANSFERASE SUBUNIT A, MITOCHONDRIAL"/>
    <property type="match status" value="1"/>
</dbReference>